<dbReference type="GO" id="GO:0005829">
    <property type="term" value="C:cytosol"/>
    <property type="evidence" value="ECO:0007669"/>
    <property type="project" value="TreeGrafter"/>
</dbReference>
<dbReference type="InterPro" id="IPR011128">
    <property type="entry name" value="G3P_DH_NAD-dep_N"/>
</dbReference>
<dbReference type="AlphaFoldDB" id="A0A0S6WB91"/>
<feature type="binding site" evidence="9">
    <location>
        <begin position="8"/>
        <end position="13"/>
    </location>
    <ligand>
        <name>NAD(+)</name>
        <dbReference type="ChEBI" id="CHEBI:57540"/>
    </ligand>
</feature>
<dbReference type="Pfam" id="PF07479">
    <property type="entry name" value="NAD_Gly3P_dh_C"/>
    <property type="match status" value="1"/>
</dbReference>
<evidence type="ECO:0000256" key="2">
    <source>
        <dbReference type="ARBA" id="ARBA00022516"/>
    </source>
</evidence>
<dbReference type="SUPFAM" id="SSF51735">
    <property type="entry name" value="NAD(P)-binding Rossmann-fold domains"/>
    <property type="match status" value="1"/>
</dbReference>
<feature type="binding site" evidence="8">
    <location>
        <position position="109"/>
    </location>
    <ligand>
        <name>substrate</name>
    </ligand>
</feature>
<dbReference type="InterPro" id="IPR006168">
    <property type="entry name" value="G3P_DH_NAD-dep"/>
</dbReference>
<evidence type="ECO:0000256" key="9">
    <source>
        <dbReference type="PIRSR" id="PIRSR000114-3"/>
    </source>
</evidence>
<feature type="active site" description="Proton acceptor" evidence="7">
    <location>
        <position position="199"/>
    </location>
</feature>
<keyword evidence="15" id="KW-1185">Reference proteome</keyword>
<dbReference type="Gene3D" id="1.10.1040.10">
    <property type="entry name" value="N-(1-d-carboxylethyl)-l-norvaline Dehydrogenase, domain 2"/>
    <property type="match status" value="1"/>
</dbReference>
<dbReference type="EMBL" id="DF820463">
    <property type="protein sequence ID" value="GAK55601.1"/>
    <property type="molecule type" value="Genomic_DNA"/>
</dbReference>
<proteinExistence type="inferred from homology"/>
<evidence type="ECO:0000256" key="10">
    <source>
        <dbReference type="RuleBase" id="RU000437"/>
    </source>
</evidence>
<keyword evidence="9 10" id="KW-0520">NAD</keyword>
<feature type="binding site" evidence="9">
    <location>
        <position position="148"/>
    </location>
    <ligand>
        <name>NAD(+)</name>
        <dbReference type="ChEBI" id="CHEBI:57540"/>
    </ligand>
</feature>
<dbReference type="GO" id="GO:0051287">
    <property type="term" value="F:NAD binding"/>
    <property type="evidence" value="ECO:0007669"/>
    <property type="project" value="InterPro"/>
</dbReference>
<feature type="binding site" evidence="9">
    <location>
        <position position="271"/>
    </location>
    <ligand>
        <name>NAD(+)</name>
        <dbReference type="ChEBI" id="CHEBI:57540"/>
    </ligand>
</feature>
<comment type="similarity">
    <text evidence="1 10">Belongs to the NAD-dependent glycerol-3-phosphate dehydrogenase family.</text>
</comment>
<evidence type="ECO:0000256" key="1">
    <source>
        <dbReference type="ARBA" id="ARBA00011009"/>
    </source>
</evidence>
<dbReference type="eggNOG" id="COG0240">
    <property type="taxonomic scope" value="Bacteria"/>
</dbReference>
<evidence type="ECO:0000256" key="11">
    <source>
        <dbReference type="RuleBase" id="RU000439"/>
    </source>
</evidence>
<gene>
    <name evidence="14" type="ORF">U27_02435</name>
</gene>
<accession>A0A0S6WB91</accession>
<dbReference type="InterPro" id="IPR008927">
    <property type="entry name" value="6-PGluconate_DH-like_C_sf"/>
</dbReference>
<evidence type="ECO:0000313" key="15">
    <source>
        <dbReference type="Proteomes" id="UP000030661"/>
    </source>
</evidence>
<feature type="domain" description="Glycerol-3-phosphate dehydrogenase NAD-dependent N-terminal" evidence="12">
    <location>
        <begin position="3"/>
        <end position="167"/>
    </location>
</feature>
<keyword evidence="5" id="KW-0594">Phospholipid biosynthesis</keyword>
<dbReference type="GO" id="GO:0141153">
    <property type="term" value="F:glycerol-3-phosphate dehydrogenase (NADP+) activity"/>
    <property type="evidence" value="ECO:0007669"/>
    <property type="project" value="RHEA"/>
</dbReference>
<dbReference type="PRINTS" id="PR00077">
    <property type="entry name" value="GPDHDRGNASE"/>
</dbReference>
<keyword evidence="3 10" id="KW-0560">Oxidoreductase</keyword>
<comment type="catalytic activity">
    <reaction evidence="11">
        <text>sn-glycerol 3-phosphate + NADP(+) = dihydroxyacetone phosphate + NADPH + H(+)</text>
        <dbReference type="Rhea" id="RHEA:11096"/>
        <dbReference type="ChEBI" id="CHEBI:15378"/>
        <dbReference type="ChEBI" id="CHEBI:57597"/>
        <dbReference type="ChEBI" id="CHEBI:57642"/>
        <dbReference type="ChEBI" id="CHEBI:57783"/>
        <dbReference type="ChEBI" id="CHEBI:58349"/>
        <dbReference type="EC" id="1.1.1.94"/>
    </reaction>
</comment>
<protein>
    <recommendedName>
        <fullName evidence="11">Glycerol-3-phosphate dehydrogenase</fullName>
        <ecNumber evidence="11">1.1.1.94</ecNumber>
    </recommendedName>
</protein>
<evidence type="ECO:0000256" key="8">
    <source>
        <dbReference type="PIRSR" id="PIRSR000114-2"/>
    </source>
</evidence>
<dbReference type="SUPFAM" id="SSF48179">
    <property type="entry name" value="6-phosphogluconate dehydrogenase C-terminal domain-like"/>
    <property type="match status" value="1"/>
</dbReference>
<evidence type="ECO:0000256" key="6">
    <source>
        <dbReference type="ARBA" id="ARBA00023264"/>
    </source>
</evidence>
<dbReference type="STRING" id="1499967.U27_02435"/>
<evidence type="ECO:0000259" key="13">
    <source>
        <dbReference type="Pfam" id="PF07479"/>
    </source>
</evidence>
<dbReference type="Proteomes" id="UP000030661">
    <property type="component" value="Unassembled WGS sequence"/>
</dbReference>
<dbReference type="PIRSF" id="PIRSF000114">
    <property type="entry name" value="Glycerol-3-P_dh"/>
    <property type="match status" value="1"/>
</dbReference>
<keyword evidence="4" id="KW-0443">Lipid metabolism</keyword>
<dbReference type="PANTHER" id="PTHR11728:SF1">
    <property type="entry name" value="GLYCEROL-3-PHOSPHATE DEHYDROGENASE [NAD(+)] 2, CHLOROPLASTIC"/>
    <property type="match status" value="1"/>
</dbReference>
<reference evidence="14 15" key="1">
    <citation type="journal article" date="2015" name="PeerJ">
        <title>First genomic representation of candidate bacterial phylum KSB3 points to enhanced environmental sensing as a trigger of wastewater bulking.</title>
        <authorList>
            <person name="Sekiguchi Y."/>
            <person name="Ohashi A."/>
            <person name="Parks D.H."/>
            <person name="Yamauchi T."/>
            <person name="Tyson G.W."/>
            <person name="Hugenholtz P."/>
        </authorList>
    </citation>
    <scope>NUCLEOTIDE SEQUENCE [LARGE SCALE GENOMIC DNA]</scope>
</reference>
<dbReference type="EC" id="1.1.1.94" evidence="11"/>
<dbReference type="InterPro" id="IPR006109">
    <property type="entry name" value="G3P_DH_NAD-dep_C"/>
</dbReference>
<dbReference type="Pfam" id="PF01210">
    <property type="entry name" value="NAD_Gly3P_dh_N"/>
    <property type="match status" value="1"/>
</dbReference>
<dbReference type="Gene3D" id="3.40.50.720">
    <property type="entry name" value="NAD(P)-binding Rossmann-like Domain"/>
    <property type="match status" value="1"/>
</dbReference>
<keyword evidence="6" id="KW-1208">Phospholipid metabolism</keyword>
<evidence type="ECO:0000256" key="4">
    <source>
        <dbReference type="ARBA" id="ARBA00023098"/>
    </source>
</evidence>
<dbReference type="GO" id="GO:0005975">
    <property type="term" value="P:carbohydrate metabolic process"/>
    <property type="evidence" value="ECO:0007669"/>
    <property type="project" value="InterPro"/>
</dbReference>
<feature type="domain" description="Glycerol-3-phosphate dehydrogenase NAD-dependent C-terminal" evidence="13">
    <location>
        <begin position="188"/>
        <end position="338"/>
    </location>
</feature>
<feature type="binding site" evidence="8">
    <location>
        <begin position="271"/>
        <end position="272"/>
    </location>
    <ligand>
        <name>substrate</name>
    </ligand>
</feature>
<dbReference type="HOGENOM" id="CLU_033449_1_0_0"/>
<evidence type="ECO:0000256" key="3">
    <source>
        <dbReference type="ARBA" id="ARBA00023002"/>
    </source>
</evidence>
<keyword evidence="2" id="KW-0444">Lipid biosynthesis</keyword>
<evidence type="ECO:0000259" key="12">
    <source>
        <dbReference type="Pfam" id="PF01210"/>
    </source>
</evidence>
<dbReference type="GO" id="GO:0008654">
    <property type="term" value="P:phospholipid biosynthetic process"/>
    <property type="evidence" value="ECO:0007669"/>
    <property type="project" value="UniProtKB-KW"/>
</dbReference>
<dbReference type="InterPro" id="IPR036291">
    <property type="entry name" value="NAD(P)-bd_dom_sf"/>
</dbReference>
<evidence type="ECO:0000256" key="5">
    <source>
        <dbReference type="ARBA" id="ARBA00023209"/>
    </source>
</evidence>
<sequence length="359" mass="39319">MAKIVILGAGVMGSAFSLPLSDAGQQVRLVGTHLDRAWIEAIRRDGVHPKLNATLPENVVPFTYDQLGEALGDNTDLIVLGVSSPGVDWAIRQLGPLLKKPIPILMLTKGLLARDNRLHILPDVVCDGLAEYGVKGVPVGAVGGPCLARELAVRHDCCVVITYRDQTLLDWVLSLVNVPYYHTQSSTDIIGVEACAALKNFYALAITYPRGLSEKIRKANNEAQLYSLESGLFTLVMTEMRYMVKFLGGTDATVDGWAGSGDLYGTCQIGRNGRMGRLLGFGLPYKETKAKYMPDDTVEGADVALTIGATVEYLIEHRHLDGSLLPLTRTIIAAICHDHPMEIPWIQVRNYKNKEYTRM</sequence>
<dbReference type="PANTHER" id="PTHR11728">
    <property type="entry name" value="GLYCEROL-3-PHOSPHATE DEHYDROGENASE"/>
    <property type="match status" value="1"/>
</dbReference>
<name>A0A0S6WB91_VECG1</name>
<organism evidence="14 15">
    <name type="scientific">Vecturithrix granuli</name>
    <dbReference type="NCBI Taxonomy" id="1499967"/>
    <lineage>
        <taxon>Bacteria</taxon>
        <taxon>Candidatus Moduliflexota</taxon>
        <taxon>Candidatus Vecturitrichia</taxon>
        <taxon>Candidatus Vecturitrichales</taxon>
        <taxon>Candidatus Vecturitrichaceae</taxon>
        <taxon>Candidatus Vecturithrix</taxon>
    </lineage>
</organism>
<evidence type="ECO:0000256" key="7">
    <source>
        <dbReference type="PIRSR" id="PIRSR000114-1"/>
    </source>
</evidence>
<evidence type="ECO:0000313" key="14">
    <source>
        <dbReference type="EMBL" id="GAK55601.1"/>
    </source>
</evidence>
<dbReference type="InterPro" id="IPR013328">
    <property type="entry name" value="6PGD_dom2"/>
</dbReference>
<dbReference type="GO" id="GO:0046168">
    <property type="term" value="P:glycerol-3-phosphate catabolic process"/>
    <property type="evidence" value="ECO:0007669"/>
    <property type="project" value="InterPro"/>
</dbReference>